<organism evidence="1 2">
    <name type="scientific">Periweissella fabalis</name>
    <dbReference type="NCBI Taxonomy" id="1070421"/>
    <lineage>
        <taxon>Bacteria</taxon>
        <taxon>Bacillati</taxon>
        <taxon>Bacillota</taxon>
        <taxon>Bacilli</taxon>
        <taxon>Lactobacillales</taxon>
        <taxon>Lactobacillaceae</taxon>
        <taxon>Periweissella</taxon>
    </lineage>
</organism>
<gene>
    <name evidence="1" type="ORF">HF964_02510</name>
</gene>
<dbReference type="EMBL" id="JAAXPN010000001">
    <property type="protein sequence ID" value="NKZ23681.1"/>
    <property type="molecule type" value="Genomic_DNA"/>
</dbReference>
<protein>
    <submittedName>
        <fullName evidence="1">Uncharacterized protein</fullName>
    </submittedName>
</protein>
<comment type="caution">
    <text evidence="1">The sequence shown here is derived from an EMBL/GenBank/DDBJ whole genome shotgun (WGS) entry which is preliminary data.</text>
</comment>
<sequence length="61" mass="7025">MHNNNGFRAVIKKAFKKQIEWPNLQVQDRGNGGISISDDAEFIYQSPTGLYETRICLRELI</sequence>
<dbReference type="AlphaFoldDB" id="A0A7X6N0S5"/>
<accession>A0A7X6N0S5</accession>
<evidence type="ECO:0000313" key="2">
    <source>
        <dbReference type="Proteomes" id="UP000549765"/>
    </source>
</evidence>
<dbReference type="Proteomes" id="UP000549765">
    <property type="component" value="Unassembled WGS sequence"/>
</dbReference>
<name>A0A7X6N0S5_9LACO</name>
<reference evidence="1 2" key="1">
    <citation type="submission" date="2020-04" db="EMBL/GenBank/DDBJ databases">
        <title>MicrobeNet Type strains.</title>
        <authorList>
            <person name="Nicholson A.C."/>
        </authorList>
    </citation>
    <scope>NUCLEOTIDE SEQUENCE [LARGE SCALE GENOMIC DNA]</scope>
    <source>
        <strain evidence="1 2">CCUG 61472</strain>
    </source>
</reference>
<dbReference type="RefSeq" id="WP_168721466.1">
    <property type="nucleotide sequence ID" value="NZ_JAAXPN010000001.1"/>
</dbReference>
<evidence type="ECO:0000313" key="1">
    <source>
        <dbReference type="EMBL" id="NKZ23681.1"/>
    </source>
</evidence>
<keyword evidence="2" id="KW-1185">Reference proteome</keyword>
<proteinExistence type="predicted"/>